<evidence type="ECO:0000313" key="10">
    <source>
        <dbReference type="Proteomes" id="UP000015101"/>
    </source>
</evidence>
<organism evidence="9 10">
    <name type="scientific">Helobdella robusta</name>
    <name type="common">Californian leech</name>
    <dbReference type="NCBI Taxonomy" id="6412"/>
    <lineage>
        <taxon>Eukaryota</taxon>
        <taxon>Metazoa</taxon>
        <taxon>Spiralia</taxon>
        <taxon>Lophotrochozoa</taxon>
        <taxon>Annelida</taxon>
        <taxon>Clitellata</taxon>
        <taxon>Hirudinea</taxon>
        <taxon>Rhynchobdellida</taxon>
        <taxon>Glossiphoniidae</taxon>
        <taxon>Helobdella</taxon>
    </lineage>
</organism>
<evidence type="ECO:0000256" key="2">
    <source>
        <dbReference type="ARBA" id="ARBA00008860"/>
    </source>
</evidence>
<evidence type="ECO:0000256" key="3">
    <source>
        <dbReference type="ARBA" id="ARBA00022980"/>
    </source>
</evidence>
<name>T1F383_HELRO</name>
<dbReference type="PANTHER" id="PTHR31542">
    <property type="entry name" value="39A RIBOSOMAL PROTEIN L50, MITOCHONDRIAL"/>
    <property type="match status" value="1"/>
</dbReference>
<evidence type="ECO:0000256" key="1">
    <source>
        <dbReference type="ARBA" id="ARBA00004173"/>
    </source>
</evidence>
<evidence type="ECO:0000313" key="8">
    <source>
        <dbReference type="EMBL" id="ESO07273.1"/>
    </source>
</evidence>
<reference evidence="9" key="3">
    <citation type="submission" date="2015-06" db="UniProtKB">
        <authorList>
            <consortium name="EnsemblMetazoa"/>
        </authorList>
    </citation>
    <scope>IDENTIFICATION</scope>
</reference>
<dbReference type="EMBL" id="AMQM01003610">
    <property type="status" value="NOT_ANNOTATED_CDS"/>
    <property type="molecule type" value="Genomic_DNA"/>
</dbReference>
<sequence length="233" mass="27071">MFCSKYVTTRNSLLKLQTCTKYSRKCLFGRSKKSEVVEKKDKASLTSEEKQLNLDKESLGSINYNMGMLKKNMSLTTKKGYKPPENVEEIIEKVIRQRDDGLSTDWKNLPLNNHSLKFQILSSLIKEFNHDISNNELNNMKTLSDAVEYFSTEVKETSTYEDLASGKKTELPKNLHIQLEPLRFHPEKDTMFEGRTAFPGSNTIVSSLKYKRKYQGYSTSREKPGFNDYYYDY</sequence>
<dbReference type="CTD" id="20203282"/>
<dbReference type="KEGG" id="hro:HELRODRAFT_170601"/>
<dbReference type="GO" id="GO:0005762">
    <property type="term" value="C:mitochondrial large ribosomal subunit"/>
    <property type="evidence" value="ECO:0000318"/>
    <property type="project" value="GO_Central"/>
</dbReference>
<keyword evidence="10" id="KW-1185">Reference proteome</keyword>
<evidence type="ECO:0000313" key="9">
    <source>
        <dbReference type="EnsemblMetazoa" id="HelroP170601"/>
    </source>
</evidence>
<dbReference type="OMA" id="YLHSITN"/>
<keyword evidence="3" id="KW-0689">Ribosomal protein</keyword>
<evidence type="ECO:0000256" key="6">
    <source>
        <dbReference type="ARBA" id="ARBA00035183"/>
    </source>
</evidence>
<dbReference type="Pfam" id="PF10501">
    <property type="entry name" value="Ribosomal_L50"/>
    <property type="match status" value="1"/>
</dbReference>
<gene>
    <name evidence="9" type="primary">20203282</name>
    <name evidence="8" type="ORF">HELRODRAFT_170601</name>
</gene>
<dbReference type="eggNOG" id="ENOG502S4J8">
    <property type="taxonomic scope" value="Eukaryota"/>
</dbReference>
<accession>T1F383</accession>
<dbReference type="GeneID" id="20203282"/>
<dbReference type="InParanoid" id="T1F383"/>
<reference evidence="8 10" key="2">
    <citation type="journal article" date="2013" name="Nature">
        <title>Insights into bilaterian evolution from three spiralian genomes.</title>
        <authorList>
            <person name="Simakov O."/>
            <person name="Marletaz F."/>
            <person name="Cho S.J."/>
            <person name="Edsinger-Gonzales E."/>
            <person name="Havlak P."/>
            <person name="Hellsten U."/>
            <person name="Kuo D.H."/>
            <person name="Larsson T."/>
            <person name="Lv J."/>
            <person name="Arendt D."/>
            <person name="Savage R."/>
            <person name="Osoegawa K."/>
            <person name="de Jong P."/>
            <person name="Grimwood J."/>
            <person name="Chapman J.A."/>
            <person name="Shapiro H."/>
            <person name="Aerts A."/>
            <person name="Otillar R.P."/>
            <person name="Terry A.Y."/>
            <person name="Boore J.L."/>
            <person name="Grigoriev I.V."/>
            <person name="Lindberg D.R."/>
            <person name="Seaver E.C."/>
            <person name="Weisblat D.A."/>
            <person name="Putnam N.H."/>
            <person name="Rokhsar D.S."/>
        </authorList>
    </citation>
    <scope>NUCLEOTIDE SEQUENCE</scope>
</reference>
<evidence type="ECO:0000256" key="4">
    <source>
        <dbReference type="ARBA" id="ARBA00023128"/>
    </source>
</evidence>
<keyword evidence="5" id="KW-0687">Ribonucleoprotein</keyword>
<dbReference type="STRING" id="6412.T1F383"/>
<comment type="subcellular location">
    <subcellularLocation>
        <location evidence="1">Mitochondrion</location>
    </subcellularLocation>
</comment>
<dbReference type="EnsemblMetazoa" id="HelroT170601">
    <property type="protein sequence ID" value="HelroP170601"/>
    <property type="gene ID" value="HelroG170601"/>
</dbReference>
<comment type="similarity">
    <text evidence="2">Belongs to the mitochondrion-specific ribosomal protein mL50 family.</text>
</comment>
<keyword evidence="4" id="KW-0496">Mitochondrion</keyword>
<dbReference type="Proteomes" id="UP000015101">
    <property type="component" value="Unassembled WGS sequence"/>
</dbReference>
<dbReference type="FunCoup" id="T1F383">
    <property type="interactions" value="228"/>
</dbReference>
<dbReference type="InterPro" id="IPR018305">
    <property type="entry name" value="Ribosomal_m50"/>
</dbReference>
<dbReference type="EMBL" id="KB096222">
    <property type="protein sequence ID" value="ESO07273.1"/>
    <property type="molecule type" value="Genomic_DNA"/>
</dbReference>
<dbReference type="RefSeq" id="XP_009014651.1">
    <property type="nucleotide sequence ID" value="XM_009016403.1"/>
</dbReference>
<proteinExistence type="inferred from homology"/>
<protein>
    <recommendedName>
        <fullName evidence="6">Large ribosomal subunit protein mL50</fullName>
    </recommendedName>
    <alternativeName>
        <fullName evidence="7">39S ribosomal protein L50, mitochondrial</fullName>
    </alternativeName>
</protein>
<evidence type="ECO:0000256" key="5">
    <source>
        <dbReference type="ARBA" id="ARBA00023274"/>
    </source>
</evidence>
<evidence type="ECO:0000256" key="7">
    <source>
        <dbReference type="ARBA" id="ARBA00035398"/>
    </source>
</evidence>
<dbReference type="PANTHER" id="PTHR31542:SF1">
    <property type="entry name" value="LARGE RIBOSOMAL SUBUNIT PROTEIN ML50"/>
    <property type="match status" value="1"/>
</dbReference>
<reference evidence="10" key="1">
    <citation type="submission" date="2012-12" db="EMBL/GenBank/DDBJ databases">
        <authorList>
            <person name="Hellsten U."/>
            <person name="Grimwood J."/>
            <person name="Chapman J.A."/>
            <person name="Shapiro H."/>
            <person name="Aerts A."/>
            <person name="Otillar R.P."/>
            <person name="Terry A.Y."/>
            <person name="Boore J.L."/>
            <person name="Simakov O."/>
            <person name="Marletaz F."/>
            <person name="Cho S.-J."/>
            <person name="Edsinger-Gonzales E."/>
            <person name="Havlak P."/>
            <person name="Kuo D.-H."/>
            <person name="Larsson T."/>
            <person name="Lv J."/>
            <person name="Arendt D."/>
            <person name="Savage R."/>
            <person name="Osoegawa K."/>
            <person name="de Jong P."/>
            <person name="Lindberg D.R."/>
            <person name="Seaver E.C."/>
            <person name="Weisblat D.A."/>
            <person name="Putnam N.H."/>
            <person name="Grigoriev I.V."/>
            <person name="Rokhsar D.S."/>
        </authorList>
    </citation>
    <scope>NUCLEOTIDE SEQUENCE</scope>
</reference>
<dbReference type="HOGENOM" id="CLU_099202_0_0_1"/>
<dbReference type="AlphaFoldDB" id="T1F383"/>
<dbReference type="OrthoDB" id="9939609at2759"/>